<evidence type="ECO:0000313" key="14">
    <source>
        <dbReference type="Proteomes" id="UP000179769"/>
    </source>
</evidence>
<evidence type="ECO:0000256" key="3">
    <source>
        <dbReference type="ARBA" id="ARBA00022516"/>
    </source>
</evidence>
<evidence type="ECO:0000256" key="7">
    <source>
        <dbReference type="ARBA" id="ARBA00023098"/>
    </source>
</evidence>
<keyword evidence="7" id="KW-0443">Lipid metabolism</keyword>
<dbReference type="InterPro" id="IPR000462">
    <property type="entry name" value="CDP-OH_P_trans"/>
</dbReference>
<dbReference type="GO" id="GO:0016020">
    <property type="term" value="C:membrane"/>
    <property type="evidence" value="ECO:0007669"/>
    <property type="project" value="UniProtKB-SubCell"/>
</dbReference>
<feature type="transmembrane region" description="Helical" evidence="12">
    <location>
        <begin position="162"/>
        <end position="182"/>
    </location>
</feature>
<evidence type="ECO:0000256" key="8">
    <source>
        <dbReference type="ARBA" id="ARBA00023136"/>
    </source>
</evidence>
<proteinExistence type="inferred from homology"/>
<sequence>MTAETQASDRIWTIPNLLSGLRLLGVPLFLWLALGPEADGAALGVLAFAGISDYLDGKLARVLNQTSRLGVTLDPLADRLYIFATIAALTLRDIVPLWFALALVARDVALLGLVPVLRRLGVGTALPVHYLGKAATFNLLYAFPLLLLSAGDSWLATAARPLGWAFAIWGIALYWWSGLLYAEQARRLAGERARLAAARK</sequence>
<comment type="subcellular location">
    <subcellularLocation>
        <location evidence="1">Membrane</location>
        <topology evidence="1">Multi-pass membrane protein</topology>
    </subcellularLocation>
</comment>
<evidence type="ECO:0000256" key="1">
    <source>
        <dbReference type="ARBA" id="ARBA00004141"/>
    </source>
</evidence>
<dbReference type="InterPro" id="IPR048254">
    <property type="entry name" value="CDP_ALCOHOL_P_TRANSF_CS"/>
</dbReference>
<dbReference type="GO" id="GO:0046474">
    <property type="term" value="P:glycerophospholipid biosynthetic process"/>
    <property type="evidence" value="ECO:0007669"/>
    <property type="project" value="TreeGrafter"/>
</dbReference>
<dbReference type="InterPro" id="IPR043130">
    <property type="entry name" value="CDP-OH_PTrfase_TM_dom"/>
</dbReference>
<keyword evidence="10" id="KW-1208">Phospholipid metabolism</keyword>
<feature type="transmembrane region" description="Helical" evidence="12">
    <location>
        <begin position="130"/>
        <end position="150"/>
    </location>
</feature>
<dbReference type="PROSITE" id="PS00379">
    <property type="entry name" value="CDP_ALCOHOL_P_TRANSF"/>
    <property type="match status" value="1"/>
</dbReference>
<keyword evidence="9" id="KW-0594">Phospholipid biosynthesis</keyword>
<protein>
    <submittedName>
        <fullName evidence="13">CDP-diacylglycerol--glycerol-3-phosphate 3-phosphatidyltransferase</fullName>
    </submittedName>
</protein>
<evidence type="ECO:0000256" key="4">
    <source>
        <dbReference type="ARBA" id="ARBA00022679"/>
    </source>
</evidence>
<dbReference type="PIRSF" id="PIRSF000847">
    <property type="entry name" value="Phos_ph_gly_syn"/>
    <property type="match status" value="1"/>
</dbReference>
<organism evidence="13 14">
    <name type="scientific">Parafrankia soli</name>
    <dbReference type="NCBI Taxonomy" id="2599596"/>
    <lineage>
        <taxon>Bacteria</taxon>
        <taxon>Bacillati</taxon>
        <taxon>Actinomycetota</taxon>
        <taxon>Actinomycetes</taxon>
        <taxon>Frankiales</taxon>
        <taxon>Frankiaceae</taxon>
        <taxon>Parafrankia</taxon>
    </lineage>
</organism>
<evidence type="ECO:0000256" key="12">
    <source>
        <dbReference type="SAM" id="Phobius"/>
    </source>
</evidence>
<evidence type="ECO:0000256" key="11">
    <source>
        <dbReference type="RuleBase" id="RU003750"/>
    </source>
</evidence>
<dbReference type="RefSeq" id="WP_071063730.1">
    <property type="nucleotide sequence ID" value="NZ_MAXA01000213.1"/>
</dbReference>
<gene>
    <name evidence="13" type="ORF">BBK14_04005</name>
</gene>
<dbReference type="InterPro" id="IPR050324">
    <property type="entry name" value="CDP-alcohol_PTase-I"/>
</dbReference>
<keyword evidence="5 12" id="KW-0812">Transmembrane</keyword>
<comment type="similarity">
    <text evidence="2 11">Belongs to the CDP-alcohol phosphatidyltransferase class-I family.</text>
</comment>
<evidence type="ECO:0000256" key="5">
    <source>
        <dbReference type="ARBA" id="ARBA00022692"/>
    </source>
</evidence>
<dbReference type="Pfam" id="PF01066">
    <property type="entry name" value="CDP-OH_P_transf"/>
    <property type="match status" value="1"/>
</dbReference>
<name>A0A1S1Q7Z0_9ACTN</name>
<dbReference type="PANTHER" id="PTHR14269:SF62">
    <property type="entry name" value="CDP-DIACYLGLYCEROL--GLYCEROL-3-PHOSPHATE 3-PHOSPHATIDYLTRANSFERASE 1, CHLOROPLASTIC"/>
    <property type="match status" value="1"/>
</dbReference>
<accession>A0A1S1Q7Z0</accession>
<dbReference type="PANTHER" id="PTHR14269">
    <property type="entry name" value="CDP-DIACYLGLYCEROL--GLYCEROL-3-PHOSPHATE 3-PHOSPHATIDYLTRANSFERASE-RELATED"/>
    <property type="match status" value="1"/>
</dbReference>
<dbReference type="Proteomes" id="UP000179769">
    <property type="component" value="Unassembled WGS sequence"/>
</dbReference>
<feature type="transmembrane region" description="Helical" evidence="12">
    <location>
        <begin position="12"/>
        <end position="34"/>
    </location>
</feature>
<keyword evidence="3" id="KW-0444">Lipid biosynthesis</keyword>
<evidence type="ECO:0000256" key="10">
    <source>
        <dbReference type="ARBA" id="ARBA00023264"/>
    </source>
</evidence>
<comment type="caution">
    <text evidence="13">The sequence shown here is derived from an EMBL/GenBank/DDBJ whole genome shotgun (WGS) entry which is preliminary data.</text>
</comment>
<dbReference type="UniPathway" id="UPA00085"/>
<evidence type="ECO:0000256" key="9">
    <source>
        <dbReference type="ARBA" id="ARBA00023209"/>
    </source>
</evidence>
<evidence type="ECO:0000256" key="6">
    <source>
        <dbReference type="ARBA" id="ARBA00022989"/>
    </source>
</evidence>
<reference evidence="14" key="1">
    <citation type="submission" date="2016-07" db="EMBL/GenBank/DDBJ databases">
        <title>Frankia sp. NRRL B-16219 Genome sequencing.</title>
        <authorList>
            <person name="Ghodhbane-Gtari F."/>
            <person name="Swanson E."/>
            <person name="Gueddou A."/>
            <person name="Louati M."/>
            <person name="Nouioui I."/>
            <person name="Hezbri K."/>
            <person name="Abebe-Akele F."/>
            <person name="Simpson S."/>
            <person name="Morris K."/>
            <person name="Thomas K."/>
            <person name="Gtari M."/>
            <person name="Tisa L.S."/>
        </authorList>
    </citation>
    <scope>NUCLEOTIDE SEQUENCE [LARGE SCALE GENOMIC DNA]</scope>
    <source>
        <strain evidence="14">NRRL B-16219</strain>
    </source>
</reference>
<keyword evidence="4 11" id="KW-0808">Transferase</keyword>
<keyword evidence="14" id="KW-1185">Reference proteome</keyword>
<evidence type="ECO:0000256" key="2">
    <source>
        <dbReference type="ARBA" id="ARBA00010441"/>
    </source>
</evidence>
<evidence type="ECO:0000313" key="13">
    <source>
        <dbReference type="EMBL" id="OHV28314.1"/>
    </source>
</evidence>
<dbReference type="OrthoDB" id="9796672at2"/>
<dbReference type="InterPro" id="IPR004570">
    <property type="entry name" value="Phosphatidylglycerol_P_synth"/>
</dbReference>
<dbReference type="GO" id="GO:0008444">
    <property type="term" value="F:CDP-diacylglycerol-glycerol-3-phosphate 3-phosphatidyltransferase activity"/>
    <property type="evidence" value="ECO:0007669"/>
    <property type="project" value="InterPro"/>
</dbReference>
<keyword evidence="8 12" id="KW-0472">Membrane</keyword>
<keyword evidence="6 12" id="KW-1133">Transmembrane helix</keyword>
<dbReference type="AlphaFoldDB" id="A0A1S1Q7Z0"/>
<dbReference type="EMBL" id="MAXA01000213">
    <property type="protein sequence ID" value="OHV28314.1"/>
    <property type="molecule type" value="Genomic_DNA"/>
</dbReference>
<dbReference type="Gene3D" id="1.20.120.1760">
    <property type="match status" value="1"/>
</dbReference>